<evidence type="ECO:0000313" key="1">
    <source>
        <dbReference type="EMBL" id="GIZ01604.1"/>
    </source>
</evidence>
<protein>
    <submittedName>
        <fullName evidence="1">Uncharacterized protein</fullName>
    </submittedName>
</protein>
<evidence type="ECO:0000313" key="2">
    <source>
        <dbReference type="Proteomes" id="UP001054945"/>
    </source>
</evidence>
<comment type="caution">
    <text evidence="1">The sequence shown here is derived from an EMBL/GenBank/DDBJ whole genome shotgun (WGS) entry which is preliminary data.</text>
</comment>
<reference evidence="1 2" key="1">
    <citation type="submission" date="2021-06" db="EMBL/GenBank/DDBJ databases">
        <title>Caerostris extrusa draft genome.</title>
        <authorList>
            <person name="Kono N."/>
            <person name="Arakawa K."/>
        </authorList>
    </citation>
    <scope>NUCLEOTIDE SEQUENCE [LARGE SCALE GENOMIC DNA]</scope>
</reference>
<dbReference type="Proteomes" id="UP001054945">
    <property type="component" value="Unassembled WGS sequence"/>
</dbReference>
<organism evidence="1 2">
    <name type="scientific">Caerostris extrusa</name>
    <name type="common">Bark spider</name>
    <name type="synonym">Caerostris bankana</name>
    <dbReference type="NCBI Taxonomy" id="172846"/>
    <lineage>
        <taxon>Eukaryota</taxon>
        <taxon>Metazoa</taxon>
        <taxon>Ecdysozoa</taxon>
        <taxon>Arthropoda</taxon>
        <taxon>Chelicerata</taxon>
        <taxon>Arachnida</taxon>
        <taxon>Araneae</taxon>
        <taxon>Araneomorphae</taxon>
        <taxon>Entelegynae</taxon>
        <taxon>Araneoidea</taxon>
        <taxon>Araneidae</taxon>
        <taxon>Caerostris</taxon>
    </lineage>
</organism>
<dbReference type="AlphaFoldDB" id="A0AAV4Y536"/>
<gene>
    <name evidence="1" type="ORF">CEXT_197581</name>
</gene>
<proteinExistence type="predicted"/>
<sequence>MELSHQLKSKDNIEIFTYYYYLCQAFSLARNTFPIQSQSYMGTLPSSGAVSSTSVCSDIRLEQLEVGVFRCKIVSGVDLGAEAVYQTLDGTRSSYLVSQKKIRLYRFSPDKHASTSAECWT</sequence>
<name>A0AAV4Y536_CAEEX</name>
<dbReference type="EMBL" id="BPLR01001321">
    <property type="protein sequence ID" value="GIZ01604.1"/>
    <property type="molecule type" value="Genomic_DNA"/>
</dbReference>
<accession>A0AAV4Y536</accession>
<keyword evidence="2" id="KW-1185">Reference proteome</keyword>